<dbReference type="OrthoDB" id="4808261at2"/>
<accession>A0A4Y8X0E9</accession>
<sequence>MRGPFSRLRQRRTDERELGTGLWRRGHDRFARALDRYWQVLLDERTPGSLSDAEHNGLVHAGNELTDRLAVVRDLAVRLHAAHPGDDDQHIPPTTAAVHRELSRAAHELAATAQAVAMARRSHGGTAAVGRHAERTLRHVDRAVELAAGL</sequence>
<dbReference type="Proteomes" id="UP000560081">
    <property type="component" value="Unassembled WGS sequence"/>
</dbReference>
<dbReference type="AlphaFoldDB" id="A0A4Y8X0E9"/>
<reference evidence="1 2" key="1">
    <citation type="submission" date="2020-08" db="EMBL/GenBank/DDBJ databases">
        <title>Sequencing the genomes of 1000 actinobacteria strains.</title>
        <authorList>
            <person name="Klenk H.-P."/>
        </authorList>
    </citation>
    <scope>NUCLEOTIDE SEQUENCE [LARGE SCALE GENOMIC DNA]</scope>
    <source>
        <strain evidence="1 2">DSM 19079</strain>
    </source>
</reference>
<dbReference type="EMBL" id="JACHMC010000001">
    <property type="protein sequence ID" value="MBB4883462.1"/>
    <property type="molecule type" value="Genomic_DNA"/>
</dbReference>
<gene>
    <name evidence="1" type="ORF">BJ976_001813</name>
</gene>
<name>A0A4Y8X0E9_9MICC</name>
<dbReference type="RefSeq" id="WP_135030320.1">
    <property type="nucleotide sequence ID" value="NZ_BMLA01000008.1"/>
</dbReference>
<organism evidence="1 2">
    <name type="scientific">Micrococcus flavus</name>
    <dbReference type="NCBI Taxonomy" id="384602"/>
    <lineage>
        <taxon>Bacteria</taxon>
        <taxon>Bacillati</taxon>
        <taxon>Actinomycetota</taxon>
        <taxon>Actinomycetes</taxon>
        <taxon>Micrococcales</taxon>
        <taxon>Micrococcaceae</taxon>
        <taxon>Micrococcus</taxon>
    </lineage>
</organism>
<protein>
    <recommendedName>
        <fullName evidence="3">Dehydrogenase</fullName>
    </recommendedName>
</protein>
<evidence type="ECO:0000313" key="2">
    <source>
        <dbReference type="Proteomes" id="UP000560081"/>
    </source>
</evidence>
<evidence type="ECO:0000313" key="1">
    <source>
        <dbReference type="EMBL" id="MBB4883462.1"/>
    </source>
</evidence>
<proteinExistence type="predicted"/>
<keyword evidence="2" id="KW-1185">Reference proteome</keyword>
<evidence type="ECO:0008006" key="3">
    <source>
        <dbReference type="Google" id="ProtNLM"/>
    </source>
</evidence>
<comment type="caution">
    <text evidence="1">The sequence shown here is derived from an EMBL/GenBank/DDBJ whole genome shotgun (WGS) entry which is preliminary data.</text>
</comment>